<evidence type="ECO:0000313" key="1">
    <source>
        <dbReference type="EMBL" id="KLO10050.1"/>
    </source>
</evidence>
<dbReference type="InParanoid" id="A0A0H2RDX9"/>
<proteinExistence type="predicted"/>
<keyword evidence="2" id="KW-1185">Reference proteome</keyword>
<accession>A0A0H2RDX9</accession>
<gene>
    <name evidence="1" type="ORF">SCHPADRAFT_537120</name>
</gene>
<organism evidence="1 2">
    <name type="scientific">Schizopora paradoxa</name>
    <dbReference type="NCBI Taxonomy" id="27342"/>
    <lineage>
        <taxon>Eukaryota</taxon>
        <taxon>Fungi</taxon>
        <taxon>Dikarya</taxon>
        <taxon>Basidiomycota</taxon>
        <taxon>Agaricomycotina</taxon>
        <taxon>Agaricomycetes</taxon>
        <taxon>Hymenochaetales</taxon>
        <taxon>Schizoporaceae</taxon>
        <taxon>Schizopora</taxon>
    </lineage>
</organism>
<dbReference type="EMBL" id="KQ086037">
    <property type="protein sequence ID" value="KLO10050.1"/>
    <property type="molecule type" value="Genomic_DNA"/>
</dbReference>
<dbReference type="AlphaFoldDB" id="A0A0H2RDX9"/>
<dbReference type="Proteomes" id="UP000053477">
    <property type="component" value="Unassembled WGS sequence"/>
</dbReference>
<protein>
    <submittedName>
        <fullName evidence="1">Uncharacterized protein</fullName>
    </submittedName>
</protein>
<sequence length="172" mass="18505">MCRWGPPTSFGGMAVDLGSTDTGREACWKRVHLRSPPPIHEPVSTWDSSILSSSLSRDHPPLQSGVVGSATGGGGLHSCLARARARALRRGFAGLVTKRYERDHILRPSPHARPRFGIQSANRNVPVGPATGGGLAATLSLFGLKIGWVVGCARIVYVFIVEDRRQVRSESE</sequence>
<name>A0A0H2RDX9_9AGAM</name>
<reference evidence="1 2" key="1">
    <citation type="submission" date="2015-04" db="EMBL/GenBank/DDBJ databases">
        <title>Complete genome sequence of Schizopora paradoxa KUC8140, a cosmopolitan wood degrader in East Asia.</title>
        <authorList>
            <consortium name="DOE Joint Genome Institute"/>
            <person name="Min B."/>
            <person name="Park H."/>
            <person name="Jang Y."/>
            <person name="Kim J.-J."/>
            <person name="Kim K.H."/>
            <person name="Pangilinan J."/>
            <person name="Lipzen A."/>
            <person name="Riley R."/>
            <person name="Grigoriev I.V."/>
            <person name="Spatafora J.W."/>
            <person name="Choi I.-G."/>
        </authorList>
    </citation>
    <scope>NUCLEOTIDE SEQUENCE [LARGE SCALE GENOMIC DNA]</scope>
    <source>
        <strain evidence="1 2">KUC8140</strain>
    </source>
</reference>
<evidence type="ECO:0000313" key="2">
    <source>
        <dbReference type="Proteomes" id="UP000053477"/>
    </source>
</evidence>